<dbReference type="Proteomes" id="UP000316594">
    <property type="component" value="Unassembled WGS sequence"/>
</dbReference>
<dbReference type="RefSeq" id="WP_107609979.1">
    <property type="nucleotide sequence ID" value="NZ_CAJCFX010000002.1"/>
</dbReference>
<proteinExistence type="predicted"/>
<accession>A0AB38PH82</accession>
<keyword evidence="5" id="KW-1185">Reference proteome</keyword>
<dbReference type="EMBL" id="VJMP01000001">
    <property type="protein sequence ID" value="TRL78940.1"/>
    <property type="molecule type" value="Genomic_DNA"/>
</dbReference>
<evidence type="ECO:0000256" key="1">
    <source>
        <dbReference type="SAM" id="Phobius"/>
    </source>
</evidence>
<protein>
    <submittedName>
        <fullName evidence="3">Type I toxin-antitoxin system Fst family toxin</fullName>
    </submittedName>
</protein>
<gene>
    <name evidence="3" type="ORF">FNL11_00305</name>
    <name evidence="2" type="ORF">RO950_06405</name>
</gene>
<evidence type="ECO:0000313" key="2">
    <source>
        <dbReference type="EMBL" id="MDT4286648.1"/>
    </source>
</evidence>
<feature type="transmembrane region" description="Helical" evidence="1">
    <location>
        <begin position="6"/>
        <end position="25"/>
    </location>
</feature>
<dbReference type="EMBL" id="JAVSOO010000013">
    <property type="protein sequence ID" value="MDT4286648.1"/>
    <property type="molecule type" value="Genomic_DNA"/>
</dbReference>
<sequence length="31" mass="3506">MADILVHIVATVTSGCIVALFSYWLRNRNNK</sequence>
<organism evidence="3 4">
    <name type="scientific">Staphylococcus haemolyticus</name>
    <dbReference type="NCBI Taxonomy" id="1283"/>
    <lineage>
        <taxon>Bacteria</taxon>
        <taxon>Bacillati</taxon>
        <taxon>Bacillota</taxon>
        <taxon>Bacilli</taxon>
        <taxon>Bacillales</taxon>
        <taxon>Staphylococcaceae</taxon>
        <taxon>Staphylococcus</taxon>
    </lineage>
</organism>
<name>A0AB38PH82_STAHA</name>
<keyword evidence="1" id="KW-1133">Transmembrane helix</keyword>
<evidence type="ECO:0000313" key="5">
    <source>
        <dbReference type="Proteomes" id="UP001269271"/>
    </source>
</evidence>
<evidence type="ECO:0000313" key="4">
    <source>
        <dbReference type="Proteomes" id="UP000316594"/>
    </source>
</evidence>
<keyword evidence="1" id="KW-0812">Transmembrane</keyword>
<comment type="caution">
    <text evidence="3">The sequence shown here is derived from an EMBL/GenBank/DDBJ whole genome shotgun (WGS) entry which is preliminary data.</text>
</comment>
<dbReference type="Proteomes" id="UP001269271">
    <property type="component" value="Unassembled WGS sequence"/>
</dbReference>
<keyword evidence="1" id="KW-0472">Membrane</keyword>
<evidence type="ECO:0000313" key="3">
    <source>
        <dbReference type="EMBL" id="TRL78940.1"/>
    </source>
</evidence>
<reference evidence="2 5" key="2">
    <citation type="submission" date="2023-08" db="EMBL/GenBank/DDBJ databases">
        <title>Genomic surveillance of Staphylococcus haemolyticus neonatal outbreak in southern France.</title>
        <authorList>
            <person name="Magnan C."/>
            <person name="Morsli M."/>
            <person name="Thiery B."/>
            <person name="Salipante F."/>
            <person name="Attar J."/>
            <person name="Massimo D.M."/>
            <person name="Ory J."/>
            <person name="Pantel A."/>
            <person name="Lavigne J.-P."/>
        </authorList>
    </citation>
    <scope>NUCLEOTIDE SEQUENCE [LARGE SCALE GENOMIC DNA]</scope>
    <source>
        <strain evidence="2 5">NSH026</strain>
    </source>
</reference>
<dbReference type="NCBIfam" id="NF033608">
    <property type="entry name" value="type_I_tox_Fst"/>
    <property type="match status" value="1"/>
</dbReference>
<dbReference type="AlphaFoldDB" id="A0AB38PH82"/>
<reference evidence="3 4" key="1">
    <citation type="submission" date="2019-07" db="EMBL/GenBank/DDBJ databases">
        <title>Genome Sequencing and Assembly of Staphylococcus haemolyticus SDA2.</title>
        <authorList>
            <person name="Emmons C.B."/>
            <person name="Park C."/>
            <person name="Sevigny J.L."/>
            <person name="Andam C."/>
        </authorList>
    </citation>
    <scope>NUCLEOTIDE SEQUENCE [LARGE SCALE GENOMIC DNA]</scope>
    <source>
        <strain evidence="3 4">SDA2</strain>
    </source>
</reference>